<dbReference type="SUPFAM" id="SSF56281">
    <property type="entry name" value="Metallo-hydrolase/oxidoreductase"/>
    <property type="match status" value="1"/>
</dbReference>
<dbReference type="Proteomes" id="UP001530315">
    <property type="component" value="Unassembled WGS sequence"/>
</dbReference>
<keyword evidence="3" id="KW-1185">Reference proteome</keyword>
<dbReference type="InterPro" id="IPR036866">
    <property type="entry name" value="RibonucZ/Hydroxyglut_hydro"/>
</dbReference>
<feature type="compositionally biased region" description="Basic and acidic residues" evidence="1">
    <location>
        <begin position="84"/>
        <end position="97"/>
    </location>
</feature>
<dbReference type="EMBL" id="JALLAZ020001518">
    <property type="protein sequence ID" value="KAL3773625.1"/>
    <property type="molecule type" value="Genomic_DNA"/>
</dbReference>
<organism evidence="2 3">
    <name type="scientific">Stephanodiscus triporus</name>
    <dbReference type="NCBI Taxonomy" id="2934178"/>
    <lineage>
        <taxon>Eukaryota</taxon>
        <taxon>Sar</taxon>
        <taxon>Stramenopiles</taxon>
        <taxon>Ochrophyta</taxon>
        <taxon>Bacillariophyta</taxon>
        <taxon>Coscinodiscophyceae</taxon>
        <taxon>Thalassiosirophycidae</taxon>
        <taxon>Stephanodiscales</taxon>
        <taxon>Stephanodiscaceae</taxon>
        <taxon>Stephanodiscus</taxon>
    </lineage>
</organism>
<protein>
    <recommendedName>
        <fullName evidence="4">Metallo-beta-lactamase domain-containing protein</fullName>
    </recommendedName>
</protein>
<proteinExistence type="predicted"/>
<name>A0ABD3NK06_9STRA</name>
<reference evidence="2 3" key="1">
    <citation type="submission" date="2024-10" db="EMBL/GenBank/DDBJ databases">
        <title>Updated reference genomes for cyclostephanoid diatoms.</title>
        <authorList>
            <person name="Roberts W.R."/>
            <person name="Alverson A.J."/>
        </authorList>
    </citation>
    <scope>NUCLEOTIDE SEQUENCE [LARGE SCALE GENOMIC DNA]</scope>
    <source>
        <strain evidence="2 3">AJA276-08</strain>
    </source>
</reference>
<evidence type="ECO:0000313" key="2">
    <source>
        <dbReference type="EMBL" id="KAL3773625.1"/>
    </source>
</evidence>
<gene>
    <name evidence="2" type="ORF">ACHAW5_008212</name>
</gene>
<sequence>MRERLEVGWFKFGDAAEAYRAPIQKWLVTAGNTPSIEVVASGSQNHGDGCGDGDGHRIICDMGSGAFDLGQKIMVEMFQKKKRLADTEKERAEKEGGDVSSMSDGSPAKAQQPKYGGSILITHTHWDHIQGLPFFVPLHLPQFDWTIYGPRGIAKSLQETLSGQMQHDYFPIRLGDMGSRTKYRGLCEDIRKGFWLGDDGAPTSIKVTSKYLNHSVLTLGYKLEEFARIPESDKLLSNGNNSDGKNVSNRGVSVAYITDHEPFDHSLAKGGFVDSAINAKFPRLSPTTRMLNFSGRRHPFHDTQYLYSEYSPESGAMSKEFWGHSTVEYVVEVAFYANVKKLLLFHHDPQRKR</sequence>
<feature type="region of interest" description="Disordered" evidence="1">
    <location>
        <begin position="84"/>
        <end position="113"/>
    </location>
</feature>
<evidence type="ECO:0008006" key="4">
    <source>
        <dbReference type="Google" id="ProtNLM"/>
    </source>
</evidence>
<comment type="caution">
    <text evidence="2">The sequence shown here is derived from an EMBL/GenBank/DDBJ whole genome shotgun (WGS) entry which is preliminary data.</text>
</comment>
<evidence type="ECO:0000313" key="3">
    <source>
        <dbReference type="Proteomes" id="UP001530315"/>
    </source>
</evidence>
<dbReference type="Gene3D" id="3.60.15.10">
    <property type="entry name" value="Ribonuclease Z/Hydroxyacylglutathione hydrolase-like"/>
    <property type="match status" value="1"/>
</dbReference>
<accession>A0ABD3NK06</accession>
<dbReference type="AlphaFoldDB" id="A0ABD3NK06"/>
<evidence type="ECO:0000256" key="1">
    <source>
        <dbReference type="SAM" id="MobiDB-lite"/>
    </source>
</evidence>